<reference evidence="1 2" key="1">
    <citation type="submission" date="2009-01" db="EMBL/GenBank/DDBJ databases">
        <authorList>
            <person name="Qin X."/>
            <person name="Bachman B."/>
            <person name="Battles P."/>
            <person name="Bell A."/>
            <person name="Bess C."/>
            <person name="Bickham C."/>
            <person name="Chaboub L."/>
            <person name="Chen D."/>
            <person name="Coyle M."/>
            <person name="Deiros D.R."/>
            <person name="Dinh H."/>
            <person name="Forbes L."/>
            <person name="Fowler G."/>
            <person name="Francisco L."/>
            <person name="Fu Q."/>
            <person name="Gubbala S."/>
            <person name="Hale W."/>
            <person name="Han Y."/>
            <person name="Hemphill L."/>
            <person name="Highlander S.K."/>
            <person name="Hirani K."/>
            <person name="Hogues M."/>
            <person name="Jackson L."/>
            <person name="Jakkamsetti A."/>
            <person name="Javaid M."/>
            <person name="Jiang H."/>
            <person name="Korchina V."/>
            <person name="Kovar C."/>
            <person name="Lara F."/>
            <person name="Lee S."/>
            <person name="Mata R."/>
            <person name="Mathew T."/>
            <person name="Moen C."/>
            <person name="Morales K."/>
            <person name="Munidasa M."/>
            <person name="Nazareth L."/>
            <person name="Ngo R."/>
            <person name="Nguyen L."/>
            <person name="Okwuonu G."/>
            <person name="Ongeri F."/>
            <person name="Patil S."/>
            <person name="Petrosino J."/>
            <person name="Pham C."/>
            <person name="Pham P."/>
            <person name="Pu L.-L."/>
            <person name="Puazo M."/>
            <person name="Raj R."/>
            <person name="Reid J."/>
            <person name="Rouhana J."/>
            <person name="Saada N."/>
            <person name="Shang Y."/>
            <person name="Simmons D."/>
            <person name="Thornton R."/>
            <person name="Warren J."/>
            <person name="Weissenberger G."/>
            <person name="Zhang J."/>
            <person name="Zhang L."/>
            <person name="Zhou C."/>
            <person name="Zhu D."/>
            <person name="Muzny D."/>
            <person name="Worley K."/>
            <person name="Gibbs R."/>
        </authorList>
    </citation>
    <scope>NUCLEOTIDE SEQUENCE [LARGE SCALE GENOMIC DNA]</scope>
    <source>
        <strain evidence="1 2">DSM 16047</strain>
    </source>
</reference>
<name>C2EMS9_9LACO</name>
<sequence>MKSMGLMIAVLAFFKMKIPHLKSSYAIIYMFMKMAKKILFLMKLL</sequence>
<dbReference type="AlphaFoldDB" id="C2EMS9"/>
<accession>C2EMS9</accession>
<dbReference type="Proteomes" id="UP000005583">
    <property type="component" value="Unassembled WGS sequence"/>
</dbReference>
<dbReference type="HOGENOM" id="CLU_3201457_0_0_9"/>
<organism evidence="1 2">
    <name type="scientific">Lactobacillus ultunensis DSM 16047</name>
    <dbReference type="NCBI Taxonomy" id="525365"/>
    <lineage>
        <taxon>Bacteria</taxon>
        <taxon>Bacillati</taxon>
        <taxon>Bacillota</taxon>
        <taxon>Bacilli</taxon>
        <taxon>Lactobacillales</taxon>
        <taxon>Lactobacillaceae</taxon>
        <taxon>Lactobacillus</taxon>
    </lineage>
</organism>
<comment type="caution">
    <text evidence="1">The sequence shown here is derived from an EMBL/GenBank/DDBJ whole genome shotgun (WGS) entry which is preliminary data.</text>
</comment>
<dbReference type="EMBL" id="ACGU01000044">
    <property type="protein sequence ID" value="EEJ72152.1"/>
    <property type="molecule type" value="Genomic_DNA"/>
</dbReference>
<gene>
    <name evidence="1" type="ORF">HMPREF0548_0975</name>
</gene>
<evidence type="ECO:0000313" key="2">
    <source>
        <dbReference type="Proteomes" id="UP000005583"/>
    </source>
</evidence>
<keyword evidence="2" id="KW-1185">Reference proteome</keyword>
<protein>
    <submittedName>
        <fullName evidence="1">Uncharacterized protein</fullName>
    </submittedName>
</protein>
<proteinExistence type="predicted"/>
<dbReference type="STRING" id="525365.HMPREF0548_0975"/>
<evidence type="ECO:0000313" key="1">
    <source>
        <dbReference type="EMBL" id="EEJ72152.1"/>
    </source>
</evidence>